<sequence>MEKLDIFRDIAERTGGDIYLGVVGPVRTGKSTFIKRFMDLLVLPNIQDAFERERAKDELPQSGTGRTITTTEPKFIPSESVEIVVRDSIHMNVRLVDCVGYSVEGALGYDAEDGEEPRMMKTSWSDEPMSFQDAAEMGTRKVISDHATIGVVITTDGSITDIPREAYLDAEERVITELRQLGKPFVVVLNTTRPYAENTLELSRSLEERYAIPVIPVNCLEMAQEDITQILEEVLYEFPVAEVNIDLPKWVEELDPSHAVRAAFEDTVRKAIDGVRRLRDIDQALDALSDCQYAQDVLLKEMNLGTGIANVEITAVDGLFKTVLQDLTGIEIEGDHSLLRLVLDYSKGKKEWDKLSQAIEEVRINGYGVVTPQLEEMFLDEPELVKQGGHYGIKLKASAPSLHIIRADVTTEITPLIGTEKQAEELVKYMLDEFESDPKKVWESNIFGKSLHDLVREGIQNKLYRMPENAQNKLQDTLQRIVNDGSGGLICIII</sequence>
<dbReference type="Pfam" id="PF20439">
    <property type="entry name" value="SpoIVA_C"/>
    <property type="match status" value="1"/>
</dbReference>
<keyword evidence="1" id="KW-0378">Hydrolase</keyword>
<evidence type="ECO:0000313" key="6">
    <source>
        <dbReference type="Proteomes" id="UP000183954"/>
    </source>
</evidence>
<dbReference type="EC" id="3.6.1.-" evidence="1"/>
<dbReference type="AlphaFoldDB" id="A0A1M5XNT7"/>
<dbReference type="InterPro" id="IPR046841">
    <property type="entry name" value="SpoIVA_middle"/>
</dbReference>
<dbReference type="GO" id="GO:0005737">
    <property type="term" value="C:cytoplasm"/>
    <property type="evidence" value="ECO:0007669"/>
    <property type="project" value="UniProtKB-SubCell"/>
</dbReference>
<evidence type="ECO:0000259" key="3">
    <source>
        <dbReference type="Pfam" id="PF20438"/>
    </source>
</evidence>
<dbReference type="PIRSF" id="PIRSF007466">
    <property type="entry name" value="SpoIVA"/>
    <property type="match status" value="1"/>
</dbReference>
<keyword evidence="1" id="KW-0963">Cytoplasm</keyword>
<proteinExistence type="predicted"/>
<gene>
    <name evidence="5" type="ORF">SAMN02746098_02127</name>
</gene>
<dbReference type="InterPro" id="IPR046840">
    <property type="entry name" value="SpoIVA_C"/>
</dbReference>
<dbReference type="GO" id="GO:0016887">
    <property type="term" value="F:ATP hydrolysis activity"/>
    <property type="evidence" value="ECO:0007669"/>
    <property type="project" value="InterPro"/>
</dbReference>
<keyword evidence="1" id="KW-0067">ATP-binding</keyword>
<evidence type="ECO:0000256" key="1">
    <source>
        <dbReference type="PIRNR" id="PIRNR007466"/>
    </source>
</evidence>
<accession>A0A1M5XNT7</accession>
<evidence type="ECO:0000313" key="5">
    <source>
        <dbReference type="EMBL" id="SHI01218.1"/>
    </source>
</evidence>
<dbReference type="STRING" id="1121420.SAMN02746098_02127"/>
<dbReference type="InterPro" id="IPR014201">
    <property type="entry name" value="Spore_IV_A"/>
</dbReference>
<keyword evidence="1" id="KW-0749">Sporulation</keyword>
<dbReference type="Gene3D" id="3.40.50.300">
    <property type="entry name" value="P-loop containing nucleotide triphosphate hydrolases"/>
    <property type="match status" value="1"/>
</dbReference>
<comment type="subcellular location">
    <subcellularLocation>
        <location evidence="1">Cytoplasm</location>
    </subcellularLocation>
</comment>
<dbReference type="Proteomes" id="UP000183954">
    <property type="component" value="Unassembled WGS sequence"/>
</dbReference>
<dbReference type="EMBL" id="FQXJ01000006">
    <property type="protein sequence ID" value="SHI01218.1"/>
    <property type="molecule type" value="Genomic_DNA"/>
</dbReference>
<comment type="catalytic activity">
    <reaction evidence="1">
        <text>ATP + H2O = ADP + phosphate + H(+)</text>
        <dbReference type="Rhea" id="RHEA:13065"/>
        <dbReference type="ChEBI" id="CHEBI:15377"/>
        <dbReference type="ChEBI" id="CHEBI:15378"/>
        <dbReference type="ChEBI" id="CHEBI:30616"/>
        <dbReference type="ChEBI" id="CHEBI:43474"/>
        <dbReference type="ChEBI" id="CHEBI:456216"/>
    </reaction>
</comment>
<dbReference type="InterPro" id="IPR046842">
    <property type="entry name" value="SpoIVA_ATPase"/>
</dbReference>
<feature type="domain" description="Sporulation stage IV protein A C-terminal" evidence="4">
    <location>
        <begin position="419"/>
        <end position="494"/>
    </location>
</feature>
<dbReference type="GO" id="GO:0030435">
    <property type="term" value="P:sporulation resulting in formation of a cellular spore"/>
    <property type="evidence" value="ECO:0007669"/>
    <property type="project" value="UniProtKB-KW"/>
</dbReference>
<evidence type="ECO:0000259" key="4">
    <source>
        <dbReference type="Pfam" id="PF20439"/>
    </source>
</evidence>
<dbReference type="OrthoDB" id="9761464at2"/>
<reference evidence="6" key="1">
    <citation type="submission" date="2016-11" db="EMBL/GenBank/DDBJ databases">
        <authorList>
            <person name="Varghese N."/>
            <person name="Submissions S."/>
        </authorList>
    </citation>
    <scope>NUCLEOTIDE SEQUENCE [LARGE SCALE GENOMIC DNA]</scope>
    <source>
        <strain evidence="6">DSM 15449</strain>
    </source>
</reference>
<feature type="domain" description="Stage IV sporulation protein A middle" evidence="3">
    <location>
        <begin position="240"/>
        <end position="418"/>
    </location>
</feature>
<comment type="function">
    <text evidence="1">ATPase. Has a role at an early stage in the morphogenesis of the spore coat.</text>
</comment>
<dbReference type="NCBIfam" id="TIGR02836">
    <property type="entry name" value="spore_IV_A"/>
    <property type="match status" value="1"/>
</dbReference>
<evidence type="ECO:0000259" key="2">
    <source>
        <dbReference type="Pfam" id="PF09547"/>
    </source>
</evidence>
<dbReference type="SUPFAM" id="SSF52540">
    <property type="entry name" value="P-loop containing nucleoside triphosphate hydrolases"/>
    <property type="match status" value="1"/>
</dbReference>
<dbReference type="GO" id="GO:0005524">
    <property type="term" value="F:ATP binding"/>
    <property type="evidence" value="ECO:0007669"/>
    <property type="project" value="UniProtKB-KW"/>
</dbReference>
<dbReference type="RefSeq" id="WP_073029700.1">
    <property type="nucleotide sequence ID" value="NZ_FQXJ01000006.1"/>
</dbReference>
<keyword evidence="6" id="KW-1185">Reference proteome</keyword>
<dbReference type="InterPro" id="IPR027417">
    <property type="entry name" value="P-loop_NTPase"/>
</dbReference>
<protein>
    <recommendedName>
        <fullName evidence="1">Stage IV sporulation protein A</fullName>
        <ecNumber evidence="1">3.6.1.-</ecNumber>
    </recommendedName>
    <alternativeName>
        <fullName evidence="1">Coat morphogenetic protein SpoIVA</fullName>
    </alternativeName>
</protein>
<organism evidence="5 6">
    <name type="scientific">Desulfosporosinus lacus DSM 15449</name>
    <dbReference type="NCBI Taxonomy" id="1121420"/>
    <lineage>
        <taxon>Bacteria</taxon>
        <taxon>Bacillati</taxon>
        <taxon>Bacillota</taxon>
        <taxon>Clostridia</taxon>
        <taxon>Eubacteriales</taxon>
        <taxon>Desulfitobacteriaceae</taxon>
        <taxon>Desulfosporosinus</taxon>
    </lineage>
</organism>
<dbReference type="Pfam" id="PF09547">
    <property type="entry name" value="SpoIVA_ATPase"/>
    <property type="match status" value="1"/>
</dbReference>
<feature type="domain" description="Stage IV sporulation protein A ATPase" evidence="2">
    <location>
        <begin position="1"/>
        <end position="239"/>
    </location>
</feature>
<dbReference type="Pfam" id="PF20438">
    <property type="entry name" value="SpoIVA_middle"/>
    <property type="match status" value="1"/>
</dbReference>
<name>A0A1M5XNT7_9FIRM</name>
<keyword evidence="1" id="KW-0547">Nucleotide-binding</keyword>